<sequence length="54" mass="6017">MSDEDCPECGCEDSTWYLVMPGLKHRKCANCKKVLESENTGAQRNGRVSIGGRR</sequence>
<proteinExistence type="predicted"/>
<dbReference type="RefSeq" id="YP_007378908.1">
    <property type="nucleotide sequence ID" value="NC_020158.1"/>
</dbReference>
<gene>
    <name evidence="1" type="primary">2</name>
    <name evidence="1" type="ORF">HVTV1_2</name>
</gene>
<dbReference type="GeneID" id="14477245"/>
<name>L7TGR2_9CAUD</name>
<organism evidence="1 2">
    <name type="scientific">Haloarcula vallismortis tailed virus 1</name>
    <dbReference type="NCBI Taxonomy" id="1262528"/>
    <lineage>
        <taxon>Viruses</taxon>
        <taxon>Duplodnaviria</taxon>
        <taxon>Heunggongvirae</taxon>
        <taxon>Uroviricota</taxon>
        <taxon>Caudoviricetes</taxon>
        <taxon>Thumleimavirales</taxon>
        <taxon>Druskaviridae</taxon>
        <taxon>Tredecimvirus</taxon>
        <taxon>Tredecimvirus thailandense</taxon>
        <taxon>Tredecimvirus HVTV1</taxon>
    </lineage>
</organism>
<reference evidence="1 2" key="1">
    <citation type="journal article" date="2013" name="J. Virol.">
        <title>Insights into head-tailed viruses infecting extremely halophilic archaea.</title>
        <authorList>
            <person name="Pietila M.K."/>
            <person name="Laurinmaki P."/>
            <person name="Russell D.A."/>
            <person name="Ko C.C."/>
            <person name="Jacobs-Sera D."/>
            <person name="Butcher S.J."/>
            <person name="Bamford D.H."/>
            <person name="Hendrix R.W."/>
        </authorList>
    </citation>
    <scope>NUCLEOTIDE SEQUENCE [LARGE SCALE GENOMIC DNA]</scope>
</reference>
<accession>L7TGR2</accession>
<protein>
    <submittedName>
        <fullName evidence="1">Uncharacterized protein</fullName>
    </submittedName>
</protein>
<keyword evidence="2" id="KW-1185">Reference proteome</keyword>
<dbReference type="Proteomes" id="UP000011137">
    <property type="component" value="Segment"/>
</dbReference>
<dbReference type="EMBL" id="KC117377">
    <property type="protein sequence ID" value="AGC34374.1"/>
    <property type="molecule type" value="Genomic_DNA"/>
</dbReference>
<dbReference type="KEGG" id="vg:14477245"/>
<evidence type="ECO:0000313" key="1">
    <source>
        <dbReference type="EMBL" id="AGC34374.1"/>
    </source>
</evidence>
<evidence type="ECO:0000313" key="2">
    <source>
        <dbReference type="Proteomes" id="UP000011137"/>
    </source>
</evidence>